<feature type="domain" description="3-beta hydroxysteroid dehydrogenase/isomerase" evidence="2">
    <location>
        <begin position="6"/>
        <end position="237"/>
    </location>
</feature>
<dbReference type="STRING" id="348151.IV55_GL000615"/>
<reference evidence="4 5" key="1">
    <citation type="journal article" date="2015" name="Genome Announc.">
        <title>Expanding the biotechnology potential of lactobacilli through comparative genomics of 213 strains and associated genera.</title>
        <authorList>
            <person name="Sun Z."/>
            <person name="Harris H.M."/>
            <person name="McCann A."/>
            <person name="Guo C."/>
            <person name="Argimon S."/>
            <person name="Zhang W."/>
            <person name="Yang X."/>
            <person name="Jeffery I.B."/>
            <person name="Cooney J.C."/>
            <person name="Kagawa T.F."/>
            <person name="Liu W."/>
            <person name="Song Y."/>
            <person name="Salvetti E."/>
            <person name="Wrobel A."/>
            <person name="Rasinkangas P."/>
            <person name="Parkhill J."/>
            <person name="Rea M.C."/>
            <person name="O'Sullivan O."/>
            <person name="Ritari J."/>
            <person name="Douillard F.P."/>
            <person name="Paul Ross R."/>
            <person name="Yang R."/>
            <person name="Briner A.E."/>
            <person name="Felis G.E."/>
            <person name="de Vos W.M."/>
            <person name="Barrangou R."/>
            <person name="Klaenhammer T.R."/>
            <person name="Caufield P.W."/>
            <person name="Cui Y."/>
            <person name="Zhang H."/>
            <person name="O'Toole P.W."/>
        </authorList>
    </citation>
    <scope>NUCLEOTIDE SEQUENCE [LARGE SCALE GENOMIC DNA]</scope>
    <source>
        <strain evidence="4 5">DSM 22696</strain>
    </source>
</reference>
<organism evidence="4 5">
    <name type="scientific">Furfurilactobacillus siliginis</name>
    <dbReference type="NCBI Taxonomy" id="348151"/>
    <lineage>
        <taxon>Bacteria</taxon>
        <taxon>Bacillati</taxon>
        <taxon>Bacillota</taxon>
        <taxon>Bacilli</taxon>
        <taxon>Lactobacillales</taxon>
        <taxon>Lactobacillaceae</taxon>
        <taxon>Furfurilactobacillus</taxon>
    </lineage>
</organism>
<dbReference type="PANTHER" id="PTHR10366">
    <property type="entry name" value="NAD DEPENDENT EPIMERASE/DEHYDRATASE"/>
    <property type="match status" value="1"/>
</dbReference>
<sequence length="344" mass="37578">MAEKVLVTGGTGFLGSQLILQLLQRGADVRTTVRSLAKKEGLIKTLQDNGIQNTDQLSFAVADLSSDDGWDAAMADREYVFSVASPVFFEEPKSEEAAIRPAVDGISRVLQAALRNHVKRVVMTSNFGAVGFSKHRGADQVTTEADWTDPEVPGLSIYEKSKLLAEKAAWQLMDAHKDEMSFATVNPVAIFGPSLNEHISGSFMLIENLVNGSMQRIPNLPLNVVDVRDVADIHIRAMFTPAAAGKRFIASADGQISLREMADLIRRERPQAAAKITTKKLPDFVIDLGAPFNAQAKAGKLMKNMNRNVANDQAKTILGWRPRSTSKETVLAAVDSMLQYDLIK</sequence>
<name>A0A0R2L2P3_9LACO</name>
<gene>
    <name evidence="4" type="ORF">IV55_GL000615</name>
    <name evidence="3" type="ORF">LSI01_14050</name>
</gene>
<evidence type="ECO:0000313" key="4">
    <source>
        <dbReference type="EMBL" id="KRN94102.1"/>
    </source>
</evidence>
<dbReference type="InterPro" id="IPR002225">
    <property type="entry name" value="3Beta_OHSteriod_DH/Estase"/>
</dbReference>
<dbReference type="InterPro" id="IPR036291">
    <property type="entry name" value="NAD(P)-bd_dom_sf"/>
</dbReference>
<evidence type="ECO:0000256" key="1">
    <source>
        <dbReference type="ARBA" id="ARBA00023002"/>
    </source>
</evidence>
<dbReference type="CDD" id="cd05227">
    <property type="entry name" value="AR_SDR_e"/>
    <property type="match status" value="1"/>
</dbReference>
<dbReference type="AlphaFoldDB" id="A0A0R2L2P3"/>
<protein>
    <submittedName>
        <fullName evidence="3">Aldehyde reductase</fullName>
    </submittedName>
</protein>
<dbReference type="EMBL" id="JQCB01000017">
    <property type="protein sequence ID" value="KRN94102.1"/>
    <property type="molecule type" value="Genomic_DNA"/>
</dbReference>
<dbReference type="InterPro" id="IPR050425">
    <property type="entry name" value="NAD(P)_dehydrat-like"/>
</dbReference>
<dbReference type="OrthoDB" id="9778052at2"/>
<evidence type="ECO:0000313" key="6">
    <source>
        <dbReference type="Proteomes" id="UP000321429"/>
    </source>
</evidence>
<dbReference type="PATRIC" id="fig|348151.3.peg.632"/>
<dbReference type="EMBL" id="BJUD01000031">
    <property type="protein sequence ID" value="GEK29094.1"/>
    <property type="molecule type" value="Genomic_DNA"/>
</dbReference>
<dbReference type="PANTHER" id="PTHR10366:SF564">
    <property type="entry name" value="STEROL-4-ALPHA-CARBOXYLATE 3-DEHYDROGENASE, DECARBOXYLATING"/>
    <property type="match status" value="1"/>
</dbReference>
<evidence type="ECO:0000313" key="3">
    <source>
        <dbReference type="EMBL" id="GEK29094.1"/>
    </source>
</evidence>
<reference evidence="3 6" key="2">
    <citation type="submission" date="2019-07" db="EMBL/GenBank/DDBJ databases">
        <title>Whole genome shotgun sequence of Lactobacillus siliginis NBRC 101315.</title>
        <authorList>
            <person name="Hosoyama A."/>
            <person name="Uohara A."/>
            <person name="Ohji S."/>
            <person name="Ichikawa N."/>
        </authorList>
    </citation>
    <scope>NUCLEOTIDE SEQUENCE [LARGE SCALE GENOMIC DNA]</scope>
    <source>
        <strain evidence="3 6">NBRC 101315</strain>
    </source>
</reference>
<dbReference type="RefSeq" id="WP_057811470.1">
    <property type="nucleotide sequence ID" value="NZ_BJUD01000031.1"/>
</dbReference>
<keyword evidence="1" id="KW-0560">Oxidoreductase</keyword>
<dbReference type="Gene3D" id="3.40.50.720">
    <property type="entry name" value="NAD(P)-binding Rossmann-like Domain"/>
    <property type="match status" value="1"/>
</dbReference>
<dbReference type="SUPFAM" id="SSF51735">
    <property type="entry name" value="NAD(P)-binding Rossmann-fold domains"/>
    <property type="match status" value="1"/>
</dbReference>
<evidence type="ECO:0000259" key="2">
    <source>
        <dbReference type="Pfam" id="PF01073"/>
    </source>
</evidence>
<dbReference type="GO" id="GO:0016616">
    <property type="term" value="F:oxidoreductase activity, acting on the CH-OH group of donors, NAD or NADP as acceptor"/>
    <property type="evidence" value="ECO:0007669"/>
    <property type="project" value="InterPro"/>
</dbReference>
<dbReference type="Proteomes" id="UP000321429">
    <property type="component" value="Unassembled WGS sequence"/>
</dbReference>
<dbReference type="GO" id="GO:0006694">
    <property type="term" value="P:steroid biosynthetic process"/>
    <property type="evidence" value="ECO:0007669"/>
    <property type="project" value="InterPro"/>
</dbReference>
<proteinExistence type="predicted"/>
<keyword evidence="5" id="KW-1185">Reference proteome</keyword>
<evidence type="ECO:0000313" key="5">
    <source>
        <dbReference type="Proteomes" id="UP000051139"/>
    </source>
</evidence>
<dbReference type="Pfam" id="PF01073">
    <property type="entry name" value="3Beta_HSD"/>
    <property type="match status" value="1"/>
</dbReference>
<dbReference type="FunFam" id="3.40.50.720:FF:000336">
    <property type="entry name" value="Aldehyde reductase"/>
    <property type="match status" value="1"/>
</dbReference>
<accession>A0A0R2L2P3</accession>
<comment type="caution">
    <text evidence="4">The sequence shown here is derived from an EMBL/GenBank/DDBJ whole genome shotgun (WGS) entry which is preliminary data.</text>
</comment>
<dbReference type="Proteomes" id="UP000051139">
    <property type="component" value="Unassembled WGS sequence"/>
</dbReference>